<organism evidence="11">
    <name type="scientific">Bulboplastis apyrenoidosa</name>
    <dbReference type="NCBI Taxonomy" id="1070855"/>
    <lineage>
        <taxon>Eukaryota</taxon>
        <taxon>Rhodophyta</taxon>
        <taxon>Rhodellophyceae</taxon>
        <taxon>Dixoniellales</taxon>
        <taxon>Dixoniellaceae</taxon>
        <taxon>Bulboplastis</taxon>
    </lineage>
</organism>
<evidence type="ECO:0000256" key="1">
    <source>
        <dbReference type="ARBA" id="ARBA00009451"/>
    </source>
</evidence>
<comment type="similarity">
    <text evidence="1 8 9">Belongs to the universal ribosomal protein uL22 family.</text>
</comment>
<dbReference type="AlphaFoldDB" id="A0A1X9PTN5"/>
<dbReference type="PROSITE" id="PS00464">
    <property type="entry name" value="RIBOSOMAL_L22"/>
    <property type="match status" value="1"/>
</dbReference>
<comment type="subunit">
    <text evidence="8">Part of the 50S ribosomal subunit.</text>
</comment>
<evidence type="ECO:0000256" key="2">
    <source>
        <dbReference type="ARBA" id="ARBA00022640"/>
    </source>
</evidence>
<evidence type="ECO:0000313" key="11">
    <source>
        <dbReference type="EMBL" id="ARO90779.1"/>
    </source>
</evidence>
<dbReference type="InterPro" id="IPR036394">
    <property type="entry name" value="Ribosomal_uL22_sf"/>
</dbReference>
<keyword evidence="4 8" id="KW-0694">RNA-binding</keyword>
<keyword evidence="6 8" id="KW-0687">Ribonucleoprotein</keyword>
<accession>A0A1X9PTN5</accession>
<dbReference type="NCBIfam" id="TIGR01044">
    <property type="entry name" value="rplV_bact"/>
    <property type="match status" value="1"/>
</dbReference>
<dbReference type="Gene3D" id="3.90.470.10">
    <property type="entry name" value="Ribosomal protein L22/L17"/>
    <property type="match status" value="1"/>
</dbReference>
<dbReference type="HAMAP" id="MF_01331_B">
    <property type="entry name" value="Ribosomal_uL22_B"/>
    <property type="match status" value="1"/>
</dbReference>
<dbReference type="InterPro" id="IPR001063">
    <property type="entry name" value="Ribosomal_uL22"/>
</dbReference>
<keyword evidence="3 8" id="KW-0699">rRNA-binding</keyword>
<name>A0A1X9PTN5_9RHOD</name>
<dbReference type="RefSeq" id="YP_009370290.1">
    <property type="nucleotide sequence ID" value="NC_034787.1"/>
</dbReference>
<dbReference type="PANTHER" id="PTHR13501:SF10">
    <property type="entry name" value="LARGE RIBOSOMAL SUBUNIT PROTEIN UL22M"/>
    <property type="match status" value="1"/>
</dbReference>
<evidence type="ECO:0000256" key="3">
    <source>
        <dbReference type="ARBA" id="ARBA00022730"/>
    </source>
</evidence>
<keyword evidence="11" id="KW-0150">Chloroplast</keyword>
<proteinExistence type="inferred from homology"/>
<protein>
    <recommendedName>
        <fullName evidence="7 8">Large ribosomal subunit protein uL22c</fullName>
    </recommendedName>
</protein>
<dbReference type="GO" id="GO:0006412">
    <property type="term" value="P:translation"/>
    <property type="evidence" value="ECO:0007669"/>
    <property type="project" value="UniProtKB-UniRule"/>
</dbReference>
<dbReference type="InterPro" id="IPR005727">
    <property type="entry name" value="Ribosomal_uL22_bac/chlpt-type"/>
</dbReference>
<dbReference type="GO" id="GO:0019843">
    <property type="term" value="F:rRNA binding"/>
    <property type="evidence" value="ECO:0007669"/>
    <property type="project" value="UniProtKB-UniRule"/>
</dbReference>
<dbReference type="SUPFAM" id="SSF54843">
    <property type="entry name" value="Ribosomal protein L22"/>
    <property type="match status" value="1"/>
</dbReference>
<sequence length="112" mass="12765">MNISTQEYKITGKYIRLSPSKARRVIDQIRGKTYAEALLILNFMPYKACKFIIKLLNSVVSNAKNMNNVDISTLTIKTIYVDKGPMLKRSQPRAQGRAYPIHKPTSHITIIL</sequence>
<reference evidence="11" key="1">
    <citation type="submission" date="2017-03" db="EMBL/GenBank/DDBJ databases">
        <title>The new red algal subphylum Proteorhodophytina comprises the largest and most divergent plastid genomes known.</title>
        <authorList>
            <person name="Munoz-Gomez S.A."/>
            <person name="Mejia-Franco F.G."/>
            <person name="Durnin K."/>
            <person name="Morgan C."/>
            <person name="Grisdale C.J."/>
            <person name="Archibald J.M."/>
            <person name="Slamovits C.H."/>
        </authorList>
    </citation>
    <scope>NUCLEOTIDE SEQUENCE</scope>
    <source>
        <strain evidence="11">NIES-2742</strain>
    </source>
</reference>
<comment type="subcellular location">
    <subcellularLocation>
        <location evidence="8 10">Plastid</location>
        <location evidence="8 10">Chloroplast</location>
    </subcellularLocation>
</comment>
<dbReference type="EMBL" id="KY709209">
    <property type="protein sequence ID" value="ARO90779.1"/>
    <property type="molecule type" value="Genomic_DNA"/>
</dbReference>
<dbReference type="InterPro" id="IPR047867">
    <property type="entry name" value="Ribosomal_uL22_bac/org-type"/>
</dbReference>
<dbReference type="GO" id="GO:0003735">
    <property type="term" value="F:structural constituent of ribosome"/>
    <property type="evidence" value="ECO:0007669"/>
    <property type="project" value="InterPro"/>
</dbReference>
<comment type="function">
    <text evidence="8 10">The globular domain of the protein is located near the polypeptide exit tunnel on the outside of the subunit, while an extended beta-hairpin is found that lines the wall of the exit tunnel in the center of the 70S ribosome.</text>
</comment>
<dbReference type="GO" id="GO:0015934">
    <property type="term" value="C:large ribosomal subunit"/>
    <property type="evidence" value="ECO:0007669"/>
    <property type="project" value="InterPro"/>
</dbReference>
<evidence type="ECO:0000256" key="9">
    <source>
        <dbReference type="RuleBase" id="RU004005"/>
    </source>
</evidence>
<dbReference type="CDD" id="cd00336">
    <property type="entry name" value="Ribosomal_L22"/>
    <property type="match status" value="1"/>
</dbReference>
<dbReference type="Pfam" id="PF00237">
    <property type="entry name" value="Ribosomal_L22"/>
    <property type="match status" value="1"/>
</dbReference>
<dbReference type="PANTHER" id="PTHR13501">
    <property type="entry name" value="CHLOROPLAST 50S RIBOSOMAL PROTEIN L22-RELATED"/>
    <property type="match status" value="1"/>
</dbReference>
<gene>
    <name evidence="8 11" type="primary">rpl22</name>
</gene>
<keyword evidence="2 11" id="KW-0934">Plastid</keyword>
<evidence type="ECO:0000256" key="8">
    <source>
        <dbReference type="HAMAP-Rule" id="MF_01331"/>
    </source>
</evidence>
<evidence type="ECO:0000256" key="6">
    <source>
        <dbReference type="ARBA" id="ARBA00023274"/>
    </source>
</evidence>
<dbReference type="InterPro" id="IPR018260">
    <property type="entry name" value="Ribosomal_uL22_CS"/>
</dbReference>
<dbReference type="GeneID" id="32887477"/>
<dbReference type="GO" id="GO:0009507">
    <property type="term" value="C:chloroplast"/>
    <property type="evidence" value="ECO:0007669"/>
    <property type="project" value="UniProtKB-SubCell"/>
</dbReference>
<evidence type="ECO:0000256" key="7">
    <source>
        <dbReference type="ARBA" id="ARBA00035285"/>
    </source>
</evidence>
<evidence type="ECO:0000256" key="10">
    <source>
        <dbReference type="RuleBase" id="RU004009"/>
    </source>
</evidence>
<comment type="function">
    <text evidence="8 10">This protein binds specifically to 23S rRNA.</text>
</comment>
<keyword evidence="5 8" id="KW-0689">Ribosomal protein</keyword>
<evidence type="ECO:0000256" key="4">
    <source>
        <dbReference type="ARBA" id="ARBA00022884"/>
    </source>
</evidence>
<geneLocation type="chloroplast" evidence="11"/>
<evidence type="ECO:0000256" key="5">
    <source>
        <dbReference type="ARBA" id="ARBA00022980"/>
    </source>
</evidence>